<dbReference type="SUPFAM" id="SSF48403">
    <property type="entry name" value="Ankyrin repeat"/>
    <property type="match status" value="1"/>
</dbReference>
<dbReference type="EMBL" id="JASCZI010151306">
    <property type="protein sequence ID" value="MED6171882.1"/>
    <property type="molecule type" value="Genomic_DNA"/>
</dbReference>
<dbReference type="InterPro" id="IPR026961">
    <property type="entry name" value="PGG_dom"/>
</dbReference>
<comment type="caution">
    <text evidence="4">The sequence shown here is derived from an EMBL/GenBank/DDBJ whole genome shotgun (WGS) entry which is preliminary data.</text>
</comment>
<feature type="transmembrane region" description="Helical" evidence="2">
    <location>
        <begin position="211"/>
        <end position="231"/>
    </location>
</feature>
<accession>A0ABU6VG07</accession>
<dbReference type="Pfam" id="PF13962">
    <property type="entry name" value="PGG"/>
    <property type="match status" value="1"/>
</dbReference>
<evidence type="ECO:0000256" key="1">
    <source>
        <dbReference type="ARBA" id="ARBA00004202"/>
    </source>
</evidence>
<reference evidence="4 5" key="1">
    <citation type="journal article" date="2023" name="Plants (Basel)">
        <title>Bridging the Gap: Combining Genomics and Transcriptomics Approaches to Understand Stylosanthes scabra, an Orphan Legume from the Brazilian Caatinga.</title>
        <authorList>
            <person name="Ferreira-Neto J.R.C."/>
            <person name="da Silva M.D."/>
            <person name="Binneck E."/>
            <person name="de Melo N.F."/>
            <person name="da Silva R.H."/>
            <person name="de Melo A.L.T.M."/>
            <person name="Pandolfi V."/>
            <person name="Bustamante F.O."/>
            <person name="Brasileiro-Vidal A.C."/>
            <person name="Benko-Iseppon A.M."/>
        </authorList>
    </citation>
    <scope>NUCLEOTIDE SEQUENCE [LARGE SCALE GENOMIC DNA]</scope>
    <source>
        <tissue evidence="4">Leaves</tissue>
    </source>
</reference>
<keyword evidence="2" id="KW-0812">Transmembrane</keyword>
<evidence type="ECO:0000259" key="3">
    <source>
        <dbReference type="Pfam" id="PF13962"/>
    </source>
</evidence>
<feature type="transmembrane region" description="Helical" evidence="2">
    <location>
        <begin position="251"/>
        <end position="275"/>
    </location>
</feature>
<evidence type="ECO:0000313" key="5">
    <source>
        <dbReference type="Proteomes" id="UP001341840"/>
    </source>
</evidence>
<proteinExistence type="predicted"/>
<feature type="transmembrane region" description="Helical" evidence="2">
    <location>
        <begin position="287"/>
        <end position="309"/>
    </location>
</feature>
<organism evidence="4 5">
    <name type="scientific">Stylosanthes scabra</name>
    <dbReference type="NCBI Taxonomy" id="79078"/>
    <lineage>
        <taxon>Eukaryota</taxon>
        <taxon>Viridiplantae</taxon>
        <taxon>Streptophyta</taxon>
        <taxon>Embryophyta</taxon>
        <taxon>Tracheophyta</taxon>
        <taxon>Spermatophyta</taxon>
        <taxon>Magnoliopsida</taxon>
        <taxon>eudicotyledons</taxon>
        <taxon>Gunneridae</taxon>
        <taxon>Pentapetalae</taxon>
        <taxon>rosids</taxon>
        <taxon>fabids</taxon>
        <taxon>Fabales</taxon>
        <taxon>Fabaceae</taxon>
        <taxon>Papilionoideae</taxon>
        <taxon>50 kb inversion clade</taxon>
        <taxon>dalbergioids sensu lato</taxon>
        <taxon>Dalbergieae</taxon>
        <taxon>Pterocarpus clade</taxon>
        <taxon>Stylosanthes</taxon>
    </lineage>
</organism>
<name>A0ABU6VG07_9FABA</name>
<dbReference type="PANTHER" id="PTHR24177:SF103">
    <property type="entry name" value="PGG DOMAIN-CONTAINING PROTEIN"/>
    <property type="match status" value="1"/>
</dbReference>
<keyword evidence="5" id="KW-1185">Reference proteome</keyword>
<dbReference type="Proteomes" id="UP001341840">
    <property type="component" value="Unassembled WGS sequence"/>
</dbReference>
<feature type="domain" description="PGG" evidence="3">
    <location>
        <begin position="163"/>
        <end position="275"/>
    </location>
</feature>
<evidence type="ECO:0000256" key="2">
    <source>
        <dbReference type="SAM" id="Phobius"/>
    </source>
</evidence>
<keyword evidence="2" id="KW-0472">Membrane</keyword>
<sequence length="330" mass="37337">MIQGHMSAMLRKENEKKKEWENMPILLTAAKNGILEMVEEMLGFAPAFIQELTRDGKNILLVAAVNKQPLIIRALQRIDVWKSLIRITDNENNNILHLAAMMPKHEAWHIAGSAMQMHWEVKWYQYLESLAPPHLIFQPNNNEDLPGDIFKESHKELMKDAGDWLKSTSESCSVVAALIAGVAYATASNVPGGNNDKTGKPTLEGQPVFDMFTIASLLALCFSVTALVMFLSILTSRQQPRYYKWDLPLKLLLGLSSLFLSIAAILTSFCSAYFFVLKDRMHHMEFVVIYAATCLPVTFYAVAQFPLYWEIVKAIFTNVPQPTHHARGRR</sequence>
<protein>
    <recommendedName>
        <fullName evidence="3">PGG domain-containing protein</fullName>
    </recommendedName>
</protein>
<gene>
    <name evidence="4" type="ORF">PIB30_044979</name>
</gene>
<comment type="subcellular location">
    <subcellularLocation>
        <location evidence="1">Cell membrane</location>
        <topology evidence="1">Peripheral membrane protein</topology>
    </subcellularLocation>
</comment>
<dbReference type="PANTHER" id="PTHR24177">
    <property type="entry name" value="CASKIN"/>
    <property type="match status" value="1"/>
</dbReference>
<evidence type="ECO:0000313" key="4">
    <source>
        <dbReference type="EMBL" id="MED6171882.1"/>
    </source>
</evidence>
<dbReference type="InterPro" id="IPR036770">
    <property type="entry name" value="Ankyrin_rpt-contain_sf"/>
</dbReference>
<dbReference type="Gene3D" id="1.25.40.20">
    <property type="entry name" value="Ankyrin repeat-containing domain"/>
    <property type="match status" value="1"/>
</dbReference>
<keyword evidence="2" id="KW-1133">Transmembrane helix</keyword>